<feature type="chain" id="PRO_5043138393" evidence="1">
    <location>
        <begin position="34"/>
        <end position="123"/>
    </location>
</feature>
<evidence type="ECO:0000256" key="1">
    <source>
        <dbReference type="SAM" id="SignalP"/>
    </source>
</evidence>
<keyword evidence="3" id="KW-1185">Reference proteome</keyword>
<name>A0A183CUB5_9BILA</name>
<dbReference type="AlphaFoldDB" id="A0A183CUB5"/>
<keyword evidence="1" id="KW-0732">Signal</keyword>
<organism evidence="4">
    <name type="scientific">Gongylonema pulchrum</name>
    <dbReference type="NCBI Taxonomy" id="637853"/>
    <lineage>
        <taxon>Eukaryota</taxon>
        <taxon>Metazoa</taxon>
        <taxon>Ecdysozoa</taxon>
        <taxon>Nematoda</taxon>
        <taxon>Chromadorea</taxon>
        <taxon>Rhabditida</taxon>
        <taxon>Spirurina</taxon>
        <taxon>Spiruromorpha</taxon>
        <taxon>Spiruroidea</taxon>
        <taxon>Gongylonematidae</taxon>
        <taxon>Gongylonema</taxon>
    </lineage>
</organism>
<evidence type="ECO:0000313" key="2">
    <source>
        <dbReference type="EMBL" id="VDK27221.1"/>
    </source>
</evidence>
<sequence>MDDWMELNLNVLKGSWVLLLCVSLLTLLHDANAAAAIHQVKLGATAELEFGKNVEKVECESSDHKHEIVNHDKLTQYAHEHYGDRIKWHDGKLTIEHVKKTDLNTFHYELNGKPMAITLSEEH</sequence>
<feature type="signal peptide" evidence="1">
    <location>
        <begin position="1"/>
        <end position="33"/>
    </location>
</feature>
<reference evidence="2 3" key="2">
    <citation type="submission" date="2018-11" db="EMBL/GenBank/DDBJ databases">
        <authorList>
            <consortium name="Pathogen Informatics"/>
        </authorList>
    </citation>
    <scope>NUCLEOTIDE SEQUENCE [LARGE SCALE GENOMIC DNA]</scope>
</reference>
<proteinExistence type="predicted"/>
<protein>
    <submittedName>
        <fullName evidence="4">Zinc transporter</fullName>
    </submittedName>
</protein>
<reference evidence="4" key="1">
    <citation type="submission" date="2016-06" db="UniProtKB">
        <authorList>
            <consortium name="WormBaseParasite"/>
        </authorList>
    </citation>
    <scope>IDENTIFICATION</scope>
</reference>
<dbReference type="OrthoDB" id="5856107at2759"/>
<accession>A0A183CUB5</accession>
<evidence type="ECO:0000313" key="4">
    <source>
        <dbReference type="WBParaSite" id="GPUH_0000005501-mRNA-1"/>
    </source>
</evidence>
<dbReference type="WBParaSite" id="GPUH_0000005501-mRNA-1">
    <property type="protein sequence ID" value="GPUH_0000005501-mRNA-1"/>
    <property type="gene ID" value="GPUH_0000005501"/>
</dbReference>
<dbReference type="Proteomes" id="UP000271098">
    <property type="component" value="Unassembled WGS sequence"/>
</dbReference>
<gene>
    <name evidence="2" type="ORF">GPUH_LOCUS56</name>
</gene>
<dbReference type="EMBL" id="UYRT01000037">
    <property type="protein sequence ID" value="VDK27221.1"/>
    <property type="molecule type" value="Genomic_DNA"/>
</dbReference>
<evidence type="ECO:0000313" key="3">
    <source>
        <dbReference type="Proteomes" id="UP000271098"/>
    </source>
</evidence>